<evidence type="ECO:0000313" key="8">
    <source>
        <dbReference type="EMBL" id="KAF2727361.1"/>
    </source>
</evidence>
<dbReference type="InterPro" id="IPR018464">
    <property type="entry name" value="CENP-O"/>
</dbReference>
<dbReference type="OrthoDB" id="10050372at2759"/>
<proteinExistence type="inferred from homology"/>
<gene>
    <name evidence="8" type="ORF">EJ04DRAFT_517298</name>
</gene>
<organism evidence="8 9">
    <name type="scientific">Polyplosphaeria fusca</name>
    <dbReference type="NCBI Taxonomy" id="682080"/>
    <lineage>
        <taxon>Eukaryota</taxon>
        <taxon>Fungi</taxon>
        <taxon>Dikarya</taxon>
        <taxon>Ascomycota</taxon>
        <taxon>Pezizomycotina</taxon>
        <taxon>Dothideomycetes</taxon>
        <taxon>Pleosporomycetidae</taxon>
        <taxon>Pleosporales</taxon>
        <taxon>Tetraplosphaeriaceae</taxon>
        <taxon>Polyplosphaeria</taxon>
    </lineage>
</organism>
<dbReference type="Pfam" id="PF09496">
    <property type="entry name" value="CENP-O"/>
    <property type="match status" value="1"/>
</dbReference>
<dbReference type="Proteomes" id="UP000799444">
    <property type="component" value="Unassembled WGS sequence"/>
</dbReference>
<evidence type="ECO:0000256" key="1">
    <source>
        <dbReference type="ARBA" id="ARBA00004123"/>
    </source>
</evidence>
<feature type="region of interest" description="Disordered" evidence="7">
    <location>
        <begin position="217"/>
        <end position="243"/>
    </location>
</feature>
<evidence type="ECO:0000256" key="3">
    <source>
        <dbReference type="ARBA" id="ARBA00007321"/>
    </source>
</evidence>
<dbReference type="GO" id="GO:0005634">
    <property type="term" value="C:nucleus"/>
    <property type="evidence" value="ECO:0007669"/>
    <property type="project" value="UniProtKB-SubCell"/>
</dbReference>
<comment type="subcellular location">
    <subcellularLocation>
        <location evidence="2">Chromosome</location>
        <location evidence="2">Centromere</location>
    </subcellularLocation>
    <subcellularLocation>
        <location evidence="1">Nucleus</location>
    </subcellularLocation>
</comment>
<dbReference type="EMBL" id="ML996337">
    <property type="protein sequence ID" value="KAF2727361.1"/>
    <property type="molecule type" value="Genomic_DNA"/>
</dbReference>
<dbReference type="GO" id="GO:0031511">
    <property type="term" value="C:Mis6-Sim4 complex"/>
    <property type="evidence" value="ECO:0007669"/>
    <property type="project" value="TreeGrafter"/>
</dbReference>
<keyword evidence="4" id="KW-0158">Chromosome</keyword>
<keyword evidence="5" id="KW-0539">Nucleus</keyword>
<keyword evidence="6" id="KW-0137">Centromere</keyword>
<evidence type="ECO:0000256" key="6">
    <source>
        <dbReference type="ARBA" id="ARBA00023328"/>
    </source>
</evidence>
<dbReference type="PANTHER" id="PTHR14582:SF1">
    <property type="entry name" value="CENTROMERE PROTEIN O"/>
    <property type="match status" value="1"/>
</dbReference>
<comment type="similarity">
    <text evidence="3">Belongs to the CENP-O/MCM21 family.</text>
</comment>
<evidence type="ECO:0000256" key="5">
    <source>
        <dbReference type="ARBA" id="ARBA00023242"/>
    </source>
</evidence>
<comment type="caution">
    <text evidence="8">The sequence shown here is derived from an EMBL/GenBank/DDBJ whole genome shotgun (WGS) entry which is preliminary data.</text>
</comment>
<name>A0A9P4QM56_9PLEO</name>
<dbReference type="PANTHER" id="PTHR14582">
    <property type="entry name" value="INNER KINETOCHORE SUBUNIT MAL2"/>
    <property type="match status" value="1"/>
</dbReference>
<dbReference type="AlphaFoldDB" id="A0A9P4QM56"/>
<evidence type="ECO:0000256" key="7">
    <source>
        <dbReference type="SAM" id="MobiDB-lite"/>
    </source>
</evidence>
<evidence type="ECO:0008006" key="10">
    <source>
        <dbReference type="Google" id="ProtNLM"/>
    </source>
</evidence>
<evidence type="ECO:0000256" key="2">
    <source>
        <dbReference type="ARBA" id="ARBA00004584"/>
    </source>
</evidence>
<reference evidence="8" key="1">
    <citation type="journal article" date="2020" name="Stud. Mycol.">
        <title>101 Dothideomycetes genomes: a test case for predicting lifestyles and emergence of pathogens.</title>
        <authorList>
            <person name="Haridas S."/>
            <person name="Albert R."/>
            <person name="Binder M."/>
            <person name="Bloem J."/>
            <person name="Labutti K."/>
            <person name="Salamov A."/>
            <person name="Andreopoulos B."/>
            <person name="Baker S."/>
            <person name="Barry K."/>
            <person name="Bills G."/>
            <person name="Bluhm B."/>
            <person name="Cannon C."/>
            <person name="Castanera R."/>
            <person name="Culley D."/>
            <person name="Daum C."/>
            <person name="Ezra D."/>
            <person name="Gonzalez J."/>
            <person name="Henrissat B."/>
            <person name="Kuo A."/>
            <person name="Liang C."/>
            <person name="Lipzen A."/>
            <person name="Lutzoni F."/>
            <person name="Magnuson J."/>
            <person name="Mondo S."/>
            <person name="Nolan M."/>
            <person name="Ohm R."/>
            <person name="Pangilinan J."/>
            <person name="Park H.-J."/>
            <person name="Ramirez L."/>
            <person name="Alfaro M."/>
            <person name="Sun H."/>
            <person name="Tritt A."/>
            <person name="Yoshinaga Y."/>
            <person name="Zwiers L.-H."/>
            <person name="Turgeon B."/>
            <person name="Goodwin S."/>
            <person name="Spatafora J."/>
            <person name="Crous P."/>
            <person name="Grigoriev I."/>
        </authorList>
    </citation>
    <scope>NUCLEOTIDE SEQUENCE</scope>
    <source>
        <strain evidence="8">CBS 125425</strain>
    </source>
</reference>
<evidence type="ECO:0000256" key="4">
    <source>
        <dbReference type="ARBA" id="ARBA00022454"/>
    </source>
</evidence>
<sequence>MATMEALDDEILAIRAQIASLHAHRANLGSILLSSPNLPTRLEHRPVAKEGLRKKAAKIVKTQSNRNHENIYRACAGVTAYKVKDPDPNAVDNGNVLGVRIEVAVGGKFVDTYHVLLNRPYPTRKTVLKIHKHTIPPCIPLQQLATRFLPAPQKDAVTPTEQDLLKFGRCLRKELVAWHLRTNAVVKLRAEAGLPDEKDTRDVEMEKNPYGTVLNAFAGDSDEDSEDDGIDKTPPGPPRITDIGANTGVSEINFAWSNGQTGTMNVTKDGRIEKAVVRSKQGAHLVELSRRATGRIEGLVERLAS</sequence>
<protein>
    <recommendedName>
        <fullName evidence="10">Cenp-O kinetochore centromere component</fullName>
    </recommendedName>
</protein>
<evidence type="ECO:0000313" key="9">
    <source>
        <dbReference type="Proteomes" id="UP000799444"/>
    </source>
</evidence>
<keyword evidence="9" id="KW-1185">Reference proteome</keyword>
<feature type="compositionally biased region" description="Acidic residues" evidence="7">
    <location>
        <begin position="220"/>
        <end position="229"/>
    </location>
</feature>
<accession>A0A9P4QM56</accession>